<keyword evidence="5" id="KW-1185">Reference proteome</keyword>
<dbReference type="AlphaFoldDB" id="A0A518AKF2"/>
<dbReference type="RefSeq" id="WP_145246093.1">
    <property type="nucleotide sequence ID" value="NZ_CP036278.1"/>
</dbReference>
<dbReference type="KEGG" id="amuc:Pan181_13950"/>
<dbReference type="SMART" id="SM00822">
    <property type="entry name" value="PKS_KR"/>
    <property type="match status" value="1"/>
</dbReference>
<keyword evidence="2 4" id="KW-0560">Oxidoreductase</keyword>
<sequence>MNYWQNKACLITGGSAGLGRILAETLIAAGARVVINGRDEQRLAETTSLLRVDGSDVLGAPGDITERGFAHELVASVVETLGGLDFVCHAAGRSMRGELTSTSREEFDALWKINTRAAFDLAKAAVDPLTTSHGHYVMIGSLASRLAPRFLGAYSESKFPLAAMAQQLRLERGPAGLHTLLVCPGPIKRIEPTAGDRYGAAVQGLPDSATKPGGGAKVGSIDPHKLCEKILRSCEKRKAELIMPRRARLLFVLNQLSPNLGDWLLRKMSG</sequence>
<dbReference type="InterPro" id="IPR057326">
    <property type="entry name" value="KR_dom"/>
</dbReference>
<dbReference type="GO" id="GO:0016020">
    <property type="term" value="C:membrane"/>
    <property type="evidence" value="ECO:0007669"/>
    <property type="project" value="TreeGrafter"/>
</dbReference>
<proteinExistence type="inferred from homology"/>
<dbReference type="EMBL" id="CP036278">
    <property type="protein sequence ID" value="QDU55209.1"/>
    <property type="molecule type" value="Genomic_DNA"/>
</dbReference>
<comment type="similarity">
    <text evidence="1">Belongs to the short-chain dehydrogenases/reductases (SDR) family.</text>
</comment>
<dbReference type="Gene3D" id="3.40.50.720">
    <property type="entry name" value="NAD(P)-binding Rossmann-like Domain"/>
    <property type="match status" value="1"/>
</dbReference>
<dbReference type="InterPro" id="IPR002347">
    <property type="entry name" value="SDR_fam"/>
</dbReference>
<dbReference type="InterPro" id="IPR036291">
    <property type="entry name" value="NAD(P)-bd_dom_sf"/>
</dbReference>
<dbReference type="PANTHER" id="PTHR44196:SF1">
    <property type="entry name" value="DEHYDROGENASE_REDUCTASE SDR FAMILY MEMBER 7B"/>
    <property type="match status" value="1"/>
</dbReference>
<name>A0A518AKF2_9BACT</name>
<evidence type="ECO:0000259" key="3">
    <source>
        <dbReference type="SMART" id="SM00822"/>
    </source>
</evidence>
<evidence type="ECO:0000313" key="5">
    <source>
        <dbReference type="Proteomes" id="UP000315750"/>
    </source>
</evidence>
<organism evidence="4 5">
    <name type="scientific">Aeoliella mucimassa</name>
    <dbReference type="NCBI Taxonomy" id="2527972"/>
    <lineage>
        <taxon>Bacteria</taxon>
        <taxon>Pseudomonadati</taxon>
        <taxon>Planctomycetota</taxon>
        <taxon>Planctomycetia</taxon>
        <taxon>Pirellulales</taxon>
        <taxon>Lacipirellulaceae</taxon>
        <taxon>Aeoliella</taxon>
    </lineage>
</organism>
<feature type="domain" description="Ketoreductase" evidence="3">
    <location>
        <begin position="7"/>
        <end position="190"/>
    </location>
</feature>
<dbReference type="Proteomes" id="UP000315750">
    <property type="component" value="Chromosome"/>
</dbReference>
<accession>A0A518AKF2</accession>
<protein>
    <submittedName>
        <fullName evidence="4">Putative oxidoreductase</fullName>
        <ecNumber evidence="4">1.-.-.-</ecNumber>
    </submittedName>
</protein>
<dbReference type="Pfam" id="PF00106">
    <property type="entry name" value="adh_short"/>
    <property type="match status" value="1"/>
</dbReference>
<reference evidence="4 5" key="1">
    <citation type="submission" date="2019-02" db="EMBL/GenBank/DDBJ databases">
        <title>Deep-cultivation of Planctomycetes and their phenomic and genomic characterization uncovers novel biology.</title>
        <authorList>
            <person name="Wiegand S."/>
            <person name="Jogler M."/>
            <person name="Boedeker C."/>
            <person name="Pinto D."/>
            <person name="Vollmers J."/>
            <person name="Rivas-Marin E."/>
            <person name="Kohn T."/>
            <person name="Peeters S.H."/>
            <person name="Heuer A."/>
            <person name="Rast P."/>
            <person name="Oberbeckmann S."/>
            <person name="Bunk B."/>
            <person name="Jeske O."/>
            <person name="Meyerdierks A."/>
            <person name="Storesund J.E."/>
            <person name="Kallscheuer N."/>
            <person name="Luecker S."/>
            <person name="Lage O.M."/>
            <person name="Pohl T."/>
            <person name="Merkel B.J."/>
            <person name="Hornburger P."/>
            <person name="Mueller R.-W."/>
            <person name="Bruemmer F."/>
            <person name="Labrenz M."/>
            <person name="Spormann A.M."/>
            <person name="Op den Camp H."/>
            <person name="Overmann J."/>
            <person name="Amann R."/>
            <person name="Jetten M.S.M."/>
            <person name="Mascher T."/>
            <person name="Medema M.H."/>
            <person name="Devos D.P."/>
            <person name="Kaster A.-K."/>
            <person name="Ovreas L."/>
            <person name="Rohde M."/>
            <person name="Galperin M.Y."/>
            <person name="Jogler C."/>
        </authorList>
    </citation>
    <scope>NUCLEOTIDE SEQUENCE [LARGE SCALE GENOMIC DNA]</scope>
    <source>
        <strain evidence="4 5">Pan181</strain>
    </source>
</reference>
<evidence type="ECO:0000256" key="1">
    <source>
        <dbReference type="ARBA" id="ARBA00006484"/>
    </source>
</evidence>
<dbReference type="PANTHER" id="PTHR44196">
    <property type="entry name" value="DEHYDROGENASE/REDUCTASE SDR FAMILY MEMBER 7B"/>
    <property type="match status" value="1"/>
</dbReference>
<dbReference type="SUPFAM" id="SSF51735">
    <property type="entry name" value="NAD(P)-binding Rossmann-fold domains"/>
    <property type="match status" value="1"/>
</dbReference>
<evidence type="ECO:0000313" key="4">
    <source>
        <dbReference type="EMBL" id="QDU55209.1"/>
    </source>
</evidence>
<dbReference type="PRINTS" id="PR00081">
    <property type="entry name" value="GDHRDH"/>
</dbReference>
<evidence type="ECO:0000256" key="2">
    <source>
        <dbReference type="ARBA" id="ARBA00023002"/>
    </source>
</evidence>
<dbReference type="EC" id="1.-.-.-" evidence="4"/>
<dbReference type="OrthoDB" id="151996at2"/>
<dbReference type="GO" id="GO:0016491">
    <property type="term" value="F:oxidoreductase activity"/>
    <property type="evidence" value="ECO:0007669"/>
    <property type="project" value="UniProtKB-KW"/>
</dbReference>
<gene>
    <name evidence="4" type="ORF">Pan181_13950</name>
</gene>